<dbReference type="EMBL" id="CAMXCT020000621">
    <property type="protein sequence ID" value="CAL1134648.1"/>
    <property type="molecule type" value="Genomic_DNA"/>
</dbReference>
<comment type="caution">
    <text evidence="1">The sequence shown here is derived from an EMBL/GenBank/DDBJ whole genome shotgun (WGS) entry which is preliminary data.</text>
</comment>
<evidence type="ECO:0000313" key="3">
    <source>
        <dbReference type="Proteomes" id="UP001152797"/>
    </source>
</evidence>
<name>A0A9P1FM80_9DINO</name>
<sequence length="184" mass="20486">MRWASLHFAPGFKHKLSLEDTLFELCRLILQQFRICPLCLGHHHLAPGALEAFPTPAASYNALLVGNERHQRVLASGHFRTHAALHKSHGPRTEVNKVVQHVQPKMSRTFWPGGSLSPALHFLSLSCPDLQVDSVDQPMISNVPWLSAMATSHLAELLGMTARRIELKRPMSVEVLTIPDVKAD</sequence>
<evidence type="ECO:0000313" key="1">
    <source>
        <dbReference type="EMBL" id="CAI3981273.1"/>
    </source>
</evidence>
<evidence type="ECO:0000313" key="2">
    <source>
        <dbReference type="EMBL" id="CAL4768585.1"/>
    </source>
</evidence>
<gene>
    <name evidence="1" type="ORF">C1SCF055_LOCUS9079</name>
</gene>
<reference evidence="1" key="1">
    <citation type="submission" date="2022-10" db="EMBL/GenBank/DDBJ databases">
        <authorList>
            <person name="Chen Y."/>
            <person name="Dougan E. K."/>
            <person name="Chan C."/>
            <person name="Rhodes N."/>
            <person name="Thang M."/>
        </authorList>
    </citation>
    <scope>NUCLEOTIDE SEQUENCE</scope>
</reference>
<dbReference type="EMBL" id="CAMXCT010000621">
    <property type="protein sequence ID" value="CAI3981273.1"/>
    <property type="molecule type" value="Genomic_DNA"/>
</dbReference>
<organism evidence="1">
    <name type="scientific">Cladocopium goreaui</name>
    <dbReference type="NCBI Taxonomy" id="2562237"/>
    <lineage>
        <taxon>Eukaryota</taxon>
        <taxon>Sar</taxon>
        <taxon>Alveolata</taxon>
        <taxon>Dinophyceae</taxon>
        <taxon>Suessiales</taxon>
        <taxon>Symbiodiniaceae</taxon>
        <taxon>Cladocopium</taxon>
    </lineage>
</organism>
<reference evidence="2 3" key="2">
    <citation type="submission" date="2024-05" db="EMBL/GenBank/DDBJ databases">
        <authorList>
            <person name="Chen Y."/>
            <person name="Shah S."/>
            <person name="Dougan E. K."/>
            <person name="Thang M."/>
            <person name="Chan C."/>
        </authorList>
    </citation>
    <scope>NUCLEOTIDE SEQUENCE [LARGE SCALE GENOMIC DNA]</scope>
</reference>
<keyword evidence="3" id="KW-1185">Reference proteome</keyword>
<accession>A0A9P1FM80</accession>
<dbReference type="Proteomes" id="UP001152797">
    <property type="component" value="Unassembled WGS sequence"/>
</dbReference>
<protein>
    <submittedName>
        <fullName evidence="1">Uncharacterized protein</fullName>
    </submittedName>
</protein>
<dbReference type="EMBL" id="CAMXCT030000621">
    <property type="protein sequence ID" value="CAL4768585.1"/>
    <property type="molecule type" value="Genomic_DNA"/>
</dbReference>
<proteinExistence type="predicted"/>
<dbReference type="AlphaFoldDB" id="A0A9P1FM80"/>